<name>A0A381U2Y3_9ZZZZ</name>
<dbReference type="GO" id="GO:0020037">
    <property type="term" value="F:heme binding"/>
    <property type="evidence" value="ECO:0007669"/>
    <property type="project" value="InterPro"/>
</dbReference>
<gene>
    <name evidence="4" type="ORF">METZ01_LOCUS75278</name>
</gene>
<dbReference type="SUPFAM" id="SSF82093">
    <property type="entry name" value="Heme chaperone CcmE"/>
    <property type="match status" value="1"/>
</dbReference>
<protein>
    <recommendedName>
        <fullName evidence="5">Cytochrome c-type biogenesis protein CcmE</fullName>
    </recommendedName>
</protein>
<keyword evidence="3" id="KW-1133">Transmembrane helix</keyword>
<evidence type="ECO:0000313" key="4">
    <source>
        <dbReference type="EMBL" id="SVA22424.1"/>
    </source>
</evidence>
<organism evidence="4">
    <name type="scientific">marine metagenome</name>
    <dbReference type="NCBI Taxonomy" id="408172"/>
    <lineage>
        <taxon>unclassified sequences</taxon>
        <taxon>metagenomes</taxon>
        <taxon>ecological metagenomes</taxon>
    </lineage>
</organism>
<dbReference type="InterPro" id="IPR012340">
    <property type="entry name" value="NA-bd_OB-fold"/>
</dbReference>
<dbReference type="InterPro" id="IPR036127">
    <property type="entry name" value="CcmE-like_sf"/>
</dbReference>
<sequence>MARKKFIITITGVSLITISWIIYVTLNPMQNGTGMMKFLSLSELKATQESSRVRLGGKVEPGSIIISDEDLLDASFELSQGEISIPVVFYGTRPDLFKDDAEIIVEGKYLSGMFNADQLQVKCASRYEGDLRDESSYRIDEL</sequence>
<comment type="subcellular location">
    <subcellularLocation>
        <location evidence="1">Membrane</location>
    </subcellularLocation>
</comment>
<dbReference type="GO" id="GO:0017003">
    <property type="term" value="P:protein-heme linkage"/>
    <property type="evidence" value="ECO:0007669"/>
    <property type="project" value="InterPro"/>
</dbReference>
<accession>A0A381U2Y3</accession>
<keyword evidence="3" id="KW-0812">Transmembrane</keyword>
<dbReference type="Pfam" id="PF03100">
    <property type="entry name" value="CcmE"/>
    <property type="match status" value="1"/>
</dbReference>
<evidence type="ECO:0000256" key="3">
    <source>
        <dbReference type="SAM" id="Phobius"/>
    </source>
</evidence>
<dbReference type="GO" id="GO:0017004">
    <property type="term" value="P:cytochrome complex assembly"/>
    <property type="evidence" value="ECO:0007669"/>
    <property type="project" value="InterPro"/>
</dbReference>
<evidence type="ECO:0000256" key="2">
    <source>
        <dbReference type="ARBA" id="ARBA00023136"/>
    </source>
</evidence>
<dbReference type="AlphaFoldDB" id="A0A381U2Y3"/>
<keyword evidence="2 3" id="KW-0472">Membrane</keyword>
<proteinExistence type="predicted"/>
<dbReference type="Gene3D" id="2.40.50.140">
    <property type="entry name" value="Nucleic acid-binding proteins"/>
    <property type="match status" value="1"/>
</dbReference>
<dbReference type="EMBL" id="UINC01005611">
    <property type="protein sequence ID" value="SVA22424.1"/>
    <property type="molecule type" value="Genomic_DNA"/>
</dbReference>
<feature type="transmembrane region" description="Helical" evidence="3">
    <location>
        <begin position="6"/>
        <end position="26"/>
    </location>
</feature>
<evidence type="ECO:0000256" key="1">
    <source>
        <dbReference type="ARBA" id="ARBA00004370"/>
    </source>
</evidence>
<evidence type="ECO:0008006" key="5">
    <source>
        <dbReference type="Google" id="ProtNLM"/>
    </source>
</evidence>
<reference evidence="4" key="1">
    <citation type="submission" date="2018-05" db="EMBL/GenBank/DDBJ databases">
        <authorList>
            <person name="Lanie J.A."/>
            <person name="Ng W.-L."/>
            <person name="Kazmierczak K.M."/>
            <person name="Andrzejewski T.M."/>
            <person name="Davidsen T.M."/>
            <person name="Wayne K.J."/>
            <person name="Tettelin H."/>
            <person name="Glass J.I."/>
            <person name="Rusch D."/>
            <person name="Podicherti R."/>
            <person name="Tsui H.-C.T."/>
            <person name="Winkler M.E."/>
        </authorList>
    </citation>
    <scope>NUCLEOTIDE SEQUENCE</scope>
</reference>
<dbReference type="InterPro" id="IPR004329">
    <property type="entry name" value="CcmE"/>
</dbReference>
<dbReference type="GO" id="GO:0005886">
    <property type="term" value="C:plasma membrane"/>
    <property type="evidence" value="ECO:0007669"/>
    <property type="project" value="InterPro"/>
</dbReference>